<dbReference type="InterPro" id="IPR017624">
    <property type="entry name" value="Catechol_2-3_dOase"/>
</dbReference>
<evidence type="ECO:0000256" key="2">
    <source>
        <dbReference type="ARBA" id="ARBA00011881"/>
    </source>
</evidence>
<evidence type="ECO:0000256" key="1">
    <source>
        <dbReference type="ARBA" id="ARBA00008784"/>
    </source>
</evidence>
<accession>A0AB33Z5G1</accession>
<keyword evidence="4" id="KW-0677">Repeat</keyword>
<dbReference type="Pfam" id="PF00903">
    <property type="entry name" value="Glyoxalase"/>
    <property type="match status" value="1"/>
</dbReference>
<proteinExistence type="inferred from homology"/>
<keyword evidence="6 9" id="KW-0223">Dioxygenase</keyword>
<keyword evidence="10" id="KW-1185">Reference proteome</keyword>
<evidence type="ECO:0000256" key="4">
    <source>
        <dbReference type="ARBA" id="ARBA00022737"/>
    </source>
</evidence>
<dbReference type="Gene3D" id="3.10.180.10">
    <property type="entry name" value="2,3-Dihydroxybiphenyl 1,2-Dioxygenase, domain 1"/>
    <property type="match status" value="2"/>
</dbReference>
<evidence type="ECO:0000256" key="5">
    <source>
        <dbReference type="ARBA" id="ARBA00022797"/>
    </source>
</evidence>
<keyword evidence="3" id="KW-0479">Metal-binding</keyword>
<evidence type="ECO:0000313" key="10">
    <source>
        <dbReference type="Proteomes" id="UP000015462"/>
    </source>
</evidence>
<dbReference type="AlphaFoldDB" id="A0AB33Z5G1"/>
<evidence type="ECO:0000259" key="8">
    <source>
        <dbReference type="PROSITE" id="PS51819"/>
    </source>
</evidence>
<protein>
    <submittedName>
        <fullName evidence="9">Catechol 2,3 dioxygenase</fullName>
    </submittedName>
</protein>
<sequence length="314" mass="35159">MGVMRISHINIRVLDMEASVKHYVNVIGMKVVHTDTAGNVYLKCWDEWDKYSVILTEADIAGVINLGYKVESNADLDEFKRRITQYGVVVEDIAEGGLPFVGRVLKFNIPSGHEMYLYADKEYVGTEVGAVNPEPWPDGLQGAGVHWLDHALLMSEFDLGNGVNKVEENTRFMIDVLDFYLVEQILVGPEGNEQLATWLSVSNTPHDIAFVGGPINGLHHLAFYMDSWDDVLKAADVMGKNKVKIDVTPQRHGVTRGYTIYFFDPSGNRNETFGGLGYLAQRDRPVTTWTEDQIGSGIFYHTGVLNETFTTVYT</sequence>
<dbReference type="SUPFAM" id="SSF54593">
    <property type="entry name" value="Glyoxalase/Bleomycin resistance protein/Dihydroxybiphenyl dioxygenase"/>
    <property type="match status" value="1"/>
</dbReference>
<dbReference type="Proteomes" id="UP000015462">
    <property type="component" value="Unassembled WGS sequence"/>
</dbReference>
<dbReference type="InterPro" id="IPR029068">
    <property type="entry name" value="Glyas_Bleomycin-R_OHBP_Dase"/>
</dbReference>
<keyword evidence="7" id="KW-0560">Oxidoreductase</keyword>
<dbReference type="GO" id="GO:0018577">
    <property type="term" value="F:catechol 2,3-dioxygenase activity"/>
    <property type="evidence" value="ECO:0007669"/>
    <property type="project" value="InterPro"/>
</dbReference>
<evidence type="ECO:0000256" key="6">
    <source>
        <dbReference type="ARBA" id="ARBA00022964"/>
    </source>
</evidence>
<dbReference type="PROSITE" id="PS51819">
    <property type="entry name" value="VOC"/>
    <property type="match status" value="2"/>
</dbReference>
<name>A0AB33Z5G1_9GAMM</name>
<evidence type="ECO:0000313" key="9">
    <source>
        <dbReference type="EMBL" id="EPD14318.1"/>
    </source>
</evidence>
<reference evidence="9 10" key="1">
    <citation type="journal article" date="2013" name="Genome Announc.">
        <title>Genome Sequence of the Pyrene- and Fluoranthene-Degrading Bacterium Cycloclasticus sp. Strain PY97M.</title>
        <authorList>
            <person name="Cui Z."/>
            <person name="Xu G."/>
            <person name="Li Q."/>
            <person name="Gao W."/>
            <person name="Zheng L."/>
        </authorList>
    </citation>
    <scope>NUCLEOTIDE SEQUENCE [LARGE SCALE GENOMIC DNA]</scope>
    <source>
        <strain evidence="9 10">PY97M</strain>
    </source>
</reference>
<keyword evidence="5" id="KW-0058">Aromatic hydrocarbons catabolism</keyword>
<comment type="caution">
    <text evidence="9">The sequence shown here is derived from an EMBL/GenBank/DDBJ whole genome shotgun (WGS) entry which is preliminary data.</text>
</comment>
<dbReference type="GO" id="GO:0008198">
    <property type="term" value="F:ferrous iron binding"/>
    <property type="evidence" value="ECO:0007669"/>
    <property type="project" value="InterPro"/>
</dbReference>
<feature type="domain" description="VOC" evidence="8">
    <location>
        <begin position="155"/>
        <end position="275"/>
    </location>
</feature>
<dbReference type="NCBIfam" id="TIGR03211">
    <property type="entry name" value="catechol_2_3"/>
    <property type="match status" value="1"/>
</dbReference>
<dbReference type="EMBL" id="ASHL01000001">
    <property type="protein sequence ID" value="EPD14318.1"/>
    <property type="molecule type" value="Genomic_DNA"/>
</dbReference>
<dbReference type="InterPro" id="IPR051332">
    <property type="entry name" value="Fosfomycin_Res_Enzymes"/>
</dbReference>
<comment type="similarity">
    <text evidence="1">Belongs to the extradiol ring-cleavage dioxygenase family.</text>
</comment>
<feature type="domain" description="VOC" evidence="8">
    <location>
        <begin position="5"/>
        <end position="120"/>
    </location>
</feature>
<evidence type="ECO:0000256" key="3">
    <source>
        <dbReference type="ARBA" id="ARBA00022723"/>
    </source>
</evidence>
<dbReference type="Pfam" id="PF22247">
    <property type="entry name" value="Diox-like_N"/>
    <property type="match status" value="1"/>
</dbReference>
<evidence type="ECO:0000256" key="7">
    <source>
        <dbReference type="ARBA" id="ARBA00023002"/>
    </source>
</evidence>
<dbReference type="InterPro" id="IPR004360">
    <property type="entry name" value="Glyas_Fos-R_dOase_dom"/>
</dbReference>
<comment type="subunit">
    <text evidence="2">Homotetramer.</text>
</comment>
<dbReference type="InterPro" id="IPR054560">
    <property type="entry name" value="XylE-like_N"/>
</dbReference>
<gene>
    <name evidence="9" type="ORF">L196_02435</name>
</gene>
<dbReference type="InterPro" id="IPR037523">
    <property type="entry name" value="VOC_core"/>
</dbReference>
<dbReference type="PANTHER" id="PTHR36113">
    <property type="entry name" value="LYASE, PUTATIVE-RELATED-RELATED"/>
    <property type="match status" value="1"/>
</dbReference>
<dbReference type="PANTHER" id="PTHR36113:SF1">
    <property type="entry name" value="GLYOXALASE_BLEOMYCIN RESISTANCE PROTEIN_DIOXYGENASE"/>
    <property type="match status" value="1"/>
</dbReference>
<organism evidence="9 10">
    <name type="scientific">Cycloclasticus pugetii</name>
    <dbReference type="NCBI Taxonomy" id="34068"/>
    <lineage>
        <taxon>Bacteria</taxon>
        <taxon>Pseudomonadati</taxon>
        <taxon>Pseudomonadota</taxon>
        <taxon>Gammaproteobacteria</taxon>
        <taxon>Thiotrichales</taxon>
        <taxon>Piscirickettsiaceae</taxon>
        <taxon>Cycloclasticus</taxon>
    </lineage>
</organism>